<organism evidence="1 2">
    <name type="scientific">Paraburkholderia pallida</name>
    <dbReference type="NCBI Taxonomy" id="2547399"/>
    <lineage>
        <taxon>Bacteria</taxon>
        <taxon>Pseudomonadati</taxon>
        <taxon>Pseudomonadota</taxon>
        <taxon>Betaproteobacteria</taxon>
        <taxon>Burkholderiales</taxon>
        <taxon>Burkholderiaceae</taxon>
        <taxon>Paraburkholderia</taxon>
    </lineage>
</organism>
<sequence length="388" mass="45057">MVSATRTLGPLHFEDLEPKRFEDLCRQLVYDFKTWRRLEATGRAGSDDGFDARGYEIVDADAPSASETDDEEAAVVGIGDRLWLVQCKRERAIGPTKLLQYLDEIKLTEGEILHGIIFAAACDFSKTARDRFRDQCAAMGLQEWHLWGKAEIEDRLYRPENDGLLFAYFGVSLTIRRRSQRADLRAKLAMKRKANRLLRHKENDSVLLRSPDALEYPNAEGIPDFEKRPQWLVRKYLGFNHDGLEFLLHRHFAYLADDEKSWDAMLCCDDAVDLRDDYWRSDKNSRAKRNEAWHAWEAIPEKDRAWLEVVGIVPFEDILDIDEIGEDYFSDPHVYAPFNGKNAPFRHFYARVQSVSTFDPRRAWPSDEQEDRVVKFPAGLRERPDAQP</sequence>
<evidence type="ECO:0008006" key="3">
    <source>
        <dbReference type="Google" id="ProtNLM"/>
    </source>
</evidence>
<gene>
    <name evidence="1" type="ORF">E1956_44440</name>
</gene>
<proteinExistence type="predicted"/>
<dbReference type="OrthoDB" id="8452137at2"/>
<dbReference type="Proteomes" id="UP000295727">
    <property type="component" value="Plasmid unnamed1"/>
</dbReference>
<accession>A0A4V1B0W4</accession>
<geneLocation type="plasmid" evidence="1 2">
    <name>unnamed1</name>
</geneLocation>
<keyword evidence="2" id="KW-1185">Reference proteome</keyword>
<dbReference type="EMBL" id="CP038152">
    <property type="protein sequence ID" value="QBR04183.1"/>
    <property type="molecule type" value="Genomic_DNA"/>
</dbReference>
<dbReference type="KEGG" id="ppai:E1956_44440"/>
<name>A0A4V1B0W4_9BURK</name>
<dbReference type="RefSeq" id="WP_134760319.1">
    <property type="nucleotide sequence ID" value="NZ_CP038152.1"/>
</dbReference>
<reference evidence="1 2" key="1">
    <citation type="submission" date="2019-03" db="EMBL/GenBank/DDBJ databases">
        <title>Paraburkholderia sp. 7MH5, isolated from subtropical forest soil.</title>
        <authorList>
            <person name="Gao Z.-H."/>
            <person name="Qiu L.-H."/>
        </authorList>
    </citation>
    <scope>NUCLEOTIDE SEQUENCE [LARGE SCALE GENOMIC DNA]</scope>
    <source>
        <strain evidence="1 2">7MH5</strain>
        <plasmid evidence="1 2">unnamed1</plasmid>
    </source>
</reference>
<evidence type="ECO:0000313" key="2">
    <source>
        <dbReference type="Proteomes" id="UP000295727"/>
    </source>
</evidence>
<evidence type="ECO:0000313" key="1">
    <source>
        <dbReference type="EMBL" id="QBR04183.1"/>
    </source>
</evidence>
<dbReference type="AlphaFoldDB" id="A0A4V1B0W4"/>
<protein>
    <recommendedName>
        <fullName evidence="3">Restriction endonuclease</fullName>
    </recommendedName>
</protein>
<dbReference type="GeneID" id="39650044"/>
<keyword evidence="1" id="KW-0614">Plasmid</keyword>